<dbReference type="OrthoDB" id="980645at2"/>
<dbReference type="RefSeq" id="WP_087939963.1">
    <property type="nucleotide sequence ID" value="NZ_FNAC01000024.1"/>
</dbReference>
<sequence>MPRAALHIAFTLLILLNGMGYSLIQLHFYWDREVITALYCINKDKPELQCDGQCELGKRLAEAKNQKTEQGEEITLEELQLTFVFSTWSNPLSHFSKIPVNTLISSYSKSWNSLLDLGVFHPPQFS</sequence>
<protein>
    <submittedName>
        <fullName evidence="1">Uncharacterized protein</fullName>
    </submittedName>
</protein>
<proteinExistence type="predicted"/>
<name>A0A1G6TV76_9BACT</name>
<gene>
    <name evidence="1" type="ORF">SAMN04488104_102451</name>
</gene>
<evidence type="ECO:0000313" key="1">
    <source>
        <dbReference type="EMBL" id="SDD32998.1"/>
    </source>
</evidence>
<dbReference type="STRING" id="686796.SAMN04488104_102451"/>
<dbReference type="EMBL" id="FNAC01000024">
    <property type="protein sequence ID" value="SDD32998.1"/>
    <property type="molecule type" value="Genomic_DNA"/>
</dbReference>
<reference evidence="2" key="1">
    <citation type="submission" date="2016-10" db="EMBL/GenBank/DDBJ databases">
        <authorList>
            <person name="Varghese N."/>
            <person name="Submissions S."/>
        </authorList>
    </citation>
    <scope>NUCLEOTIDE SEQUENCE [LARGE SCALE GENOMIC DNA]</scope>
    <source>
        <strain evidence="2">DSM 23095</strain>
    </source>
</reference>
<organism evidence="1 2">
    <name type="scientific">Algoriphagus faecimaris</name>
    <dbReference type="NCBI Taxonomy" id="686796"/>
    <lineage>
        <taxon>Bacteria</taxon>
        <taxon>Pseudomonadati</taxon>
        <taxon>Bacteroidota</taxon>
        <taxon>Cytophagia</taxon>
        <taxon>Cytophagales</taxon>
        <taxon>Cyclobacteriaceae</taxon>
        <taxon>Algoriphagus</taxon>
    </lineage>
</organism>
<accession>A0A1G6TV76</accession>
<dbReference type="Proteomes" id="UP000199060">
    <property type="component" value="Unassembled WGS sequence"/>
</dbReference>
<keyword evidence="2" id="KW-1185">Reference proteome</keyword>
<evidence type="ECO:0000313" key="2">
    <source>
        <dbReference type="Proteomes" id="UP000199060"/>
    </source>
</evidence>
<dbReference type="AlphaFoldDB" id="A0A1G6TV76"/>